<keyword evidence="4" id="KW-0539">Nucleus</keyword>
<feature type="compositionally biased region" description="Polar residues" evidence="5">
    <location>
        <begin position="41"/>
        <end position="52"/>
    </location>
</feature>
<keyword evidence="7" id="KW-1185">Reference proteome</keyword>
<dbReference type="InterPro" id="IPR004855">
    <property type="entry name" value="TFIIA_asu/bsu"/>
</dbReference>
<reference evidence="6 7" key="1">
    <citation type="journal article" date="2013" name="Curr. Biol.">
        <title>The Genome of the Foraminiferan Reticulomyxa filosa.</title>
        <authorList>
            <person name="Glockner G."/>
            <person name="Hulsmann N."/>
            <person name="Schleicher M."/>
            <person name="Noegel A.A."/>
            <person name="Eichinger L."/>
            <person name="Gallinger C."/>
            <person name="Pawlowski J."/>
            <person name="Sierra R."/>
            <person name="Euteneuer U."/>
            <person name="Pillet L."/>
            <person name="Moustafa A."/>
            <person name="Platzer M."/>
            <person name="Groth M."/>
            <person name="Szafranski K."/>
            <person name="Schliwa M."/>
        </authorList>
    </citation>
    <scope>NUCLEOTIDE SEQUENCE [LARGE SCALE GENOMIC DNA]</scope>
</reference>
<dbReference type="GO" id="GO:0005672">
    <property type="term" value="C:transcription factor TFIIA complex"/>
    <property type="evidence" value="ECO:0007669"/>
    <property type="project" value="InterPro"/>
</dbReference>
<feature type="compositionally biased region" description="Acidic residues" evidence="5">
    <location>
        <begin position="1"/>
        <end position="15"/>
    </location>
</feature>
<evidence type="ECO:0000313" key="6">
    <source>
        <dbReference type="EMBL" id="ETO19436.1"/>
    </source>
</evidence>
<keyword evidence="3" id="KW-0804">Transcription</keyword>
<gene>
    <name evidence="6" type="ORF">RFI_17795</name>
</gene>
<feature type="compositionally biased region" description="Basic and acidic residues" evidence="5">
    <location>
        <begin position="16"/>
        <end position="40"/>
    </location>
</feature>
<evidence type="ECO:0000256" key="5">
    <source>
        <dbReference type="SAM" id="MobiDB-lite"/>
    </source>
</evidence>
<dbReference type="SUPFAM" id="SSF50784">
    <property type="entry name" value="Transcription factor IIA (TFIIA), beta-barrel domain"/>
    <property type="match status" value="1"/>
</dbReference>
<dbReference type="GO" id="GO:0006367">
    <property type="term" value="P:transcription initiation at RNA polymerase II promoter"/>
    <property type="evidence" value="ECO:0007669"/>
    <property type="project" value="InterPro"/>
</dbReference>
<comment type="similarity">
    <text evidence="2">Belongs to the TFIIA subunit 1 family.</text>
</comment>
<evidence type="ECO:0000256" key="2">
    <source>
        <dbReference type="ARBA" id="ARBA00010059"/>
    </source>
</evidence>
<name>X6N067_RETFI</name>
<dbReference type="Proteomes" id="UP000023152">
    <property type="component" value="Unassembled WGS sequence"/>
</dbReference>
<dbReference type="EMBL" id="ASPP01013676">
    <property type="protein sequence ID" value="ETO19436.1"/>
    <property type="molecule type" value="Genomic_DNA"/>
</dbReference>
<dbReference type="PANTHER" id="PTHR12694">
    <property type="entry name" value="TRANSCRIPTION INITIATION FACTOR IIA SUBUNIT 1"/>
    <property type="match status" value="1"/>
</dbReference>
<evidence type="ECO:0000313" key="7">
    <source>
        <dbReference type="Proteomes" id="UP000023152"/>
    </source>
</evidence>
<dbReference type="OrthoDB" id="6275927at2759"/>
<dbReference type="PANTHER" id="PTHR12694:SF8">
    <property type="entry name" value="TRANSCRIPTION INITIATION FACTOR IIA SUBUNIT 1"/>
    <property type="match status" value="1"/>
</dbReference>
<dbReference type="Gene3D" id="2.30.18.10">
    <property type="entry name" value="Transcription factor IIA (TFIIA), beta-barrel domain"/>
    <property type="match status" value="1"/>
</dbReference>
<feature type="non-terminal residue" evidence="6">
    <location>
        <position position="1"/>
    </location>
</feature>
<evidence type="ECO:0000256" key="1">
    <source>
        <dbReference type="ARBA" id="ARBA00004123"/>
    </source>
</evidence>
<comment type="caution">
    <text evidence="6">The sequence shown here is derived from an EMBL/GenBank/DDBJ whole genome shotgun (WGS) entry which is preliminary data.</text>
</comment>
<evidence type="ECO:0000256" key="4">
    <source>
        <dbReference type="ARBA" id="ARBA00023242"/>
    </source>
</evidence>
<organism evidence="6 7">
    <name type="scientific">Reticulomyxa filosa</name>
    <dbReference type="NCBI Taxonomy" id="46433"/>
    <lineage>
        <taxon>Eukaryota</taxon>
        <taxon>Sar</taxon>
        <taxon>Rhizaria</taxon>
        <taxon>Retaria</taxon>
        <taxon>Foraminifera</taxon>
        <taxon>Monothalamids</taxon>
        <taxon>Reticulomyxidae</taxon>
        <taxon>Reticulomyxa</taxon>
    </lineage>
</organism>
<accession>X6N067</accession>
<dbReference type="AlphaFoldDB" id="X6N067"/>
<proteinExistence type="inferred from homology"/>
<comment type="subcellular location">
    <subcellularLocation>
        <location evidence="1">Nucleus</location>
    </subcellularLocation>
</comment>
<dbReference type="Pfam" id="PF03153">
    <property type="entry name" value="TFIIA"/>
    <property type="match status" value="1"/>
</dbReference>
<sequence>LGFESEEAEENDEEQQDGKAKMEILEDKGKVLDDTKKHNELTNNSELHTPLNSDDDDSAYEEDINFENKIYCQFTKVNRFQKEWIVELKSGIMHIEGRDYGFMKAINGRLQWGGNKKAKE</sequence>
<dbReference type="InterPro" id="IPR009088">
    <property type="entry name" value="TFIIA_b-brl"/>
</dbReference>
<evidence type="ECO:0000256" key="3">
    <source>
        <dbReference type="ARBA" id="ARBA00023163"/>
    </source>
</evidence>
<protein>
    <submittedName>
        <fullName evidence="6">Tfiia large subunit</fullName>
    </submittedName>
</protein>
<feature type="region of interest" description="Disordered" evidence="5">
    <location>
        <begin position="1"/>
        <end position="59"/>
    </location>
</feature>